<proteinExistence type="predicted"/>
<dbReference type="SUPFAM" id="SSF49562">
    <property type="entry name" value="C2 domain (Calcium/lipid-binding domain, CaLB)"/>
    <property type="match status" value="1"/>
</dbReference>
<comment type="caution">
    <text evidence="4">The sequence shown here is derived from an EMBL/GenBank/DDBJ whole genome shotgun (WGS) entry which is preliminary data.</text>
</comment>
<organism evidence="4 5">
    <name type="scientific">Senna tora</name>
    <dbReference type="NCBI Taxonomy" id="362788"/>
    <lineage>
        <taxon>Eukaryota</taxon>
        <taxon>Viridiplantae</taxon>
        <taxon>Streptophyta</taxon>
        <taxon>Embryophyta</taxon>
        <taxon>Tracheophyta</taxon>
        <taxon>Spermatophyta</taxon>
        <taxon>Magnoliopsida</taxon>
        <taxon>eudicotyledons</taxon>
        <taxon>Gunneridae</taxon>
        <taxon>Pentapetalae</taxon>
        <taxon>rosids</taxon>
        <taxon>fabids</taxon>
        <taxon>Fabales</taxon>
        <taxon>Fabaceae</taxon>
        <taxon>Caesalpinioideae</taxon>
        <taxon>Cassia clade</taxon>
        <taxon>Senna</taxon>
    </lineage>
</organism>
<sequence length="202" mass="22996">MQIPHKDMIELKQQTHCNSRSGYGIEKFQELMWCEGRNERTRSDSLIPFGLNPTTLPGLLLPNLYSLNYGLTILEKALKDETMGGDVNRSKKKNVIVRGVLSVTVILAQDLPPTDLSGKSDPYVVLILKKADQKLKTRVANPSLNPVWNQTFDFVVVDGLHEMLNNRRLTVAVHRCRSLFAVVLLPRRCLKRKSCFCEFRSE</sequence>
<dbReference type="AlphaFoldDB" id="A0A834SFL1"/>
<dbReference type="Proteomes" id="UP000634136">
    <property type="component" value="Unassembled WGS sequence"/>
</dbReference>
<dbReference type="GO" id="GO:0005509">
    <property type="term" value="F:calcium ion binding"/>
    <property type="evidence" value="ECO:0007669"/>
    <property type="project" value="TreeGrafter"/>
</dbReference>
<dbReference type="PANTHER" id="PTHR45911">
    <property type="entry name" value="C2 DOMAIN-CONTAINING PROTEIN"/>
    <property type="match status" value="1"/>
</dbReference>
<keyword evidence="2" id="KW-0106">Calcium</keyword>
<dbReference type="CDD" id="cd00030">
    <property type="entry name" value="C2"/>
    <property type="match status" value="1"/>
</dbReference>
<gene>
    <name evidence="4" type="ORF">G2W53_041488</name>
</gene>
<keyword evidence="1" id="KW-0479">Metal-binding</keyword>
<evidence type="ECO:0000313" key="4">
    <source>
        <dbReference type="EMBL" id="KAF7802377.1"/>
    </source>
</evidence>
<evidence type="ECO:0000256" key="2">
    <source>
        <dbReference type="ARBA" id="ARBA00022837"/>
    </source>
</evidence>
<feature type="domain" description="C2" evidence="3">
    <location>
        <begin position="79"/>
        <end position="202"/>
    </location>
</feature>
<keyword evidence="5" id="KW-1185">Reference proteome</keyword>
<dbReference type="PRINTS" id="PR00360">
    <property type="entry name" value="C2DOMAIN"/>
</dbReference>
<protein>
    <submittedName>
        <fullName evidence="4">Synaptotagmin-5 isoform X2</fullName>
    </submittedName>
</protein>
<dbReference type="PROSITE" id="PS50004">
    <property type="entry name" value="C2"/>
    <property type="match status" value="1"/>
</dbReference>
<evidence type="ECO:0000256" key="1">
    <source>
        <dbReference type="ARBA" id="ARBA00022723"/>
    </source>
</evidence>
<dbReference type="Gene3D" id="2.60.40.150">
    <property type="entry name" value="C2 domain"/>
    <property type="match status" value="1"/>
</dbReference>
<dbReference type="PANTHER" id="PTHR45911:SF4">
    <property type="entry name" value="MULTIPLE C2 AND TRANSMEMBRANE DOMAIN-CONTAINING PROTEIN"/>
    <property type="match status" value="1"/>
</dbReference>
<evidence type="ECO:0000313" key="5">
    <source>
        <dbReference type="Proteomes" id="UP000634136"/>
    </source>
</evidence>
<evidence type="ECO:0000259" key="3">
    <source>
        <dbReference type="PROSITE" id="PS50004"/>
    </source>
</evidence>
<dbReference type="Pfam" id="PF00168">
    <property type="entry name" value="C2"/>
    <property type="match status" value="1"/>
</dbReference>
<reference evidence="4" key="1">
    <citation type="submission" date="2020-09" db="EMBL/GenBank/DDBJ databases">
        <title>Genome-Enabled Discovery of Anthraquinone Biosynthesis in Senna tora.</title>
        <authorList>
            <person name="Kang S.-H."/>
            <person name="Pandey R.P."/>
            <person name="Lee C.-M."/>
            <person name="Sim J.-S."/>
            <person name="Jeong J.-T."/>
            <person name="Choi B.-S."/>
            <person name="Jung M."/>
            <person name="Ginzburg D."/>
            <person name="Zhao K."/>
            <person name="Won S.Y."/>
            <person name="Oh T.-J."/>
            <person name="Yu Y."/>
            <person name="Kim N.-H."/>
            <person name="Lee O.R."/>
            <person name="Lee T.-H."/>
            <person name="Bashyal P."/>
            <person name="Kim T.-S."/>
            <person name="Lee W.-H."/>
            <person name="Kawkins C."/>
            <person name="Kim C.-K."/>
            <person name="Kim J.S."/>
            <person name="Ahn B.O."/>
            <person name="Rhee S.Y."/>
            <person name="Sohng J.K."/>
        </authorList>
    </citation>
    <scope>NUCLEOTIDE SEQUENCE</scope>
    <source>
        <tissue evidence="4">Leaf</tissue>
    </source>
</reference>
<dbReference type="InterPro" id="IPR035892">
    <property type="entry name" value="C2_domain_sf"/>
</dbReference>
<accession>A0A834SFL1</accession>
<dbReference type="SMART" id="SM00239">
    <property type="entry name" value="C2"/>
    <property type="match status" value="1"/>
</dbReference>
<dbReference type="EMBL" id="JAAIUW010000013">
    <property type="protein sequence ID" value="KAF7802377.1"/>
    <property type="molecule type" value="Genomic_DNA"/>
</dbReference>
<name>A0A834SFL1_9FABA</name>
<dbReference type="GO" id="GO:0016020">
    <property type="term" value="C:membrane"/>
    <property type="evidence" value="ECO:0007669"/>
    <property type="project" value="TreeGrafter"/>
</dbReference>
<dbReference type="InterPro" id="IPR000008">
    <property type="entry name" value="C2_dom"/>
</dbReference>
<dbReference type="OrthoDB" id="67700at2759"/>